<gene>
    <name evidence="2" type="ORF">DICVIV_12623</name>
</gene>
<proteinExistence type="predicted"/>
<evidence type="ECO:0008006" key="4">
    <source>
        <dbReference type="Google" id="ProtNLM"/>
    </source>
</evidence>
<dbReference type="PANTHER" id="PTHR34721:SF3">
    <property type="entry name" value="ACTIVIN_RECP DOMAIN-CONTAINING PROTEIN-RELATED"/>
    <property type="match status" value="1"/>
</dbReference>
<dbReference type="PANTHER" id="PTHR34721">
    <property type="entry name" value="PROTEIN CBG09734"/>
    <property type="match status" value="1"/>
</dbReference>
<organism evidence="2 3">
    <name type="scientific">Dictyocaulus viviparus</name>
    <name type="common">Bovine lungworm</name>
    <dbReference type="NCBI Taxonomy" id="29172"/>
    <lineage>
        <taxon>Eukaryota</taxon>
        <taxon>Metazoa</taxon>
        <taxon>Ecdysozoa</taxon>
        <taxon>Nematoda</taxon>
        <taxon>Chromadorea</taxon>
        <taxon>Rhabditida</taxon>
        <taxon>Rhabditina</taxon>
        <taxon>Rhabditomorpha</taxon>
        <taxon>Strongyloidea</taxon>
        <taxon>Metastrongylidae</taxon>
        <taxon>Dictyocaulus</taxon>
    </lineage>
</organism>
<keyword evidence="3" id="KW-1185">Reference proteome</keyword>
<feature type="signal peptide" evidence="1">
    <location>
        <begin position="1"/>
        <end position="22"/>
    </location>
</feature>
<dbReference type="AlphaFoldDB" id="A0A0D8XCA3"/>
<dbReference type="InterPro" id="IPR045860">
    <property type="entry name" value="Snake_toxin-like_sf"/>
</dbReference>
<dbReference type="EMBL" id="KN716832">
    <property type="protein sequence ID" value="KJH41397.1"/>
    <property type="molecule type" value="Genomic_DNA"/>
</dbReference>
<sequence>MKRVNLFRILIIFLASLTSIYAIRCYTGVVGEDRKADQIEECYAGFCLKVKYQSDQRPIVSYGCDQTEMCNKDGCYNGYQNSLVCCCSKDLCNSTSNHSTIFTLLPLLLIKILI</sequence>
<dbReference type="OrthoDB" id="5858699at2759"/>
<reference evidence="3" key="2">
    <citation type="journal article" date="2016" name="Sci. Rep.">
        <title>Dictyocaulus viviparus genome, variome and transcriptome elucidate lungworm biology and support future intervention.</title>
        <authorList>
            <person name="McNulty S.N."/>
            <person name="Strube C."/>
            <person name="Rosa B.A."/>
            <person name="Martin J.C."/>
            <person name="Tyagi R."/>
            <person name="Choi Y.J."/>
            <person name="Wang Q."/>
            <person name="Hallsworth Pepin K."/>
            <person name="Zhang X."/>
            <person name="Ozersky P."/>
            <person name="Wilson R.K."/>
            <person name="Sternberg P.W."/>
            <person name="Gasser R.B."/>
            <person name="Mitreva M."/>
        </authorList>
    </citation>
    <scope>NUCLEOTIDE SEQUENCE [LARGE SCALE GENOMIC DNA]</scope>
    <source>
        <strain evidence="3">HannoverDv2000</strain>
    </source>
</reference>
<protein>
    <recommendedName>
        <fullName evidence="4">ET module</fullName>
    </recommendedName>
</protein>
<keyword evidence="1" id="KW-0732">Signal</keyword>
<reference evidence="2 3" key="1">
    <citation type="submission" date="2013-11" db="EMBL/GenBank/DDBJ databases">
        <title>Draft genome of the bovine lungworm Dictyocaulus viviparus.</title>
        <authorList>
            <person name="Mitreva M."/>
        </authorList>
    </citation>
    <scope>NUCLEOTIDE SEQUENCE [LARGE SCALE GENOMIC DNA]</scope>
    <source>
        <strain evidence="2 3">HannoverDv2000</strain>
    </source>
</reference>
<accession>A0A0D8XCA3</accession>
<dbReference type="Proteomes" id="UP000053766">
    <property type="component" value="Unassembled WGS sequence"/>
</dbReference>
<feature type="chain" id="PRO_5002335766" description="ET module" evidence="1">
    <location>
        <begin position="23"/>
        <end position="114"/>
    </location>
</feature>
<evidence type="ECO:0000313" key="2">
    <source>
        <dbReference type="EMBL" id="KJH41397.1"/>
    </source>
</evidence>
<name>A0A0D8XCA3_DICVI</name>
<evidence type="ECO:0000313" key="3">
    <source>
        <dbReference type="Proteomes" id="UP000053766"/>
    </source>
</evidence>
<evidence type="ECO:0000256" key="1">
    <source>
        <dbReference type="SAM" id="SignalP"/>
    </source>
</evidence>
<dbReference type="SUPFAM" id="SSF57302">
    <property type="entry name" value="Snake toxin-like"/>
    <property type="match status" value="1"/>
</dbReference>